<name>M7AJG9_CHEMY</name>
<dbReference type="Proteomes" id="UP000031443">
    <property type="component" value="Unassembled WGS sequence"/>
</dbReference>
<protein>
    <submittedName>
        <fullName evidence="1">Uncharacterized protein</fullName>
    </submittedName>
</protein>
<sequence length="120" mass="13221">MDSAVRLHATLTQRKDRACPETPQSPAPPCQVHQSLQCENSEVEGRREDSGALTGTTTSKNLSYCTGINCEADAICVSAPIQNAIKSECYRERHFVFSLPQKFYICSLFELLVLLGIATL</sequence>
<evidence type="ECO:0000313" key="2">
    <source>
        <dbReference type="Proteomes" id="UP000031443"/>
    </source>
</evidence>
<gene>
    <name evidence="1" type="ORF">UY3_17702</name>
</gene>
<accession>M7AJG9</accession>
<proteinExistence type="predicted"/>
<organism evidence="1 2">
    <name type="scientific">Chelonia mydas</name>
    <name type="common">Green sea-turtle</name>
    <name type="synonym">Chelonia agassizi</name>
    <dbReference type="NCBI Taxonomy" id="8469"/>
    <lineage>
        <taxon>Eukaryota</taxon>
        <taxon>Metazoa</taxon>
        <taxon>Chordata</taxon>
        <taxon>Craniata</taxon>
        <taxon>Vertebrata</taxon>
        <taxon>Euteleostomi</taxon>
        <taxon>Archelosauria</taxon>
        <taxon>Testudinata</taxon>
        <taxon>Testudines</taxon>
        <taxon>Cryptodira</taxon>
        <taxon>Durocryptodira</taxon>
        <taxon>Americhelydia</taxon>
        <taxon>Chelonioidea</taxon>
        <taxon>Cheloniidae</taxon>
        <taxon>Chelonia</taxon>
    </lineage>
</organism>
<keyword evidence="2" id="KW-1185">Reference proteome</keyword>
<dbReference type="AlphaFoldDB" id="M7AJG9"/>
<reference evidence="2" key="1">
    <citation type="journal article" date="2013" name="Nat. Genet.">
        <title>The draft genomes of soft-shell turtle and green sea turtle yield insights into the development and evolution of the turtle-specific body plan.</title>
        <authorList>
            <person name="Wang Z."/>
            <person name="Pascual-Anaya J."/>
            <person name="Zadissa A."/>
            <person name="Li W."/>
            <person name="Niimura Y."/>
            <person name="Huang Z."/>
            <person name="Li C."/>
            <person name="White S."/>
            <person name="Xiong Z."/>
            <person name="Fang D."/>
            <person name="Wang B."/>
            <person name="Ming Y."/>
            <person name="Chen Y."/>
            <person name="Zheng Y."/>
            <person name="Kuraku S."/>
            <person name="Pignatelli M."/>
            <person name="Herrero J."/>
            <person name="Beal K."/>
            <person name="Nozawa M."/>
            <person name="Li Q."/>
            <person name="Wang J."/>
            <person name="Zhang H."/>
            <person name="Yu L."/>
            <person name="Shigenobu S."/>
            <person name="Wang J."/>
            <person name="Liu J."/>
            <person name="Flicek P."/>
            <person name="Searle S."/>
            <person name="Wang J."/>
            <person name="Kuratani S."/>
            <person name="Yin Y."/>
            <person name="Aken B."/>
            <person name="Zhang G."/>
            <person name="Irie N."/>
        </authorList>
    </citation>
    <scope>NUCLEOTIDE SEQUENCE [LARGE SCALE GENOMIC DNA]</scope>
</reference>
<evidence type="ECO:0000313" key="1">
    <source>
        <dbReference type="EMBL" id="EMP25226.1"/>
    </source>
</evidence>
<dbReference type="EMBL" id="KB593103">
    <property type="protein sequence ID" value="EMP25226.1"/>
    <property type="molecule type" value="Genomic_DNA"/>
</dbReference>